<organism evidence="1">
    <name type="scientific">marine metagenome</name>
    <dbReference type="NCBI Taxonomy" id="408172"/>
    <lineage>
        <taxon>unclassified sequences</taxon>
        <taxon>metagenomes</taxon>
        <taxon>ecological metagenomes</taxon>
    </lineage>
</organism>
<dbReference type="AlphaFoldDB" id="A0A381WML1"/>
<name>A0A381WML1_9ZZZZ</name>
<accession>A0A381WML1</accession>
<evidence type="ECO:0000313" key="1">
    <source>
        <dbReference type="EMBL" id="SVA53769.1"/>
    </source>
</evidence>
<gene>
    <name evidence="1" type="ORF">METZ01_LOCUS106623</name>
</gene>
<feature type="non-terminal residue" evidence="1">
    <location>
        <position position="1"/>
    </location>
</feature>
<dbReference type="EMBL" id="UINC01012293">
    <property type="protein sequence ID" value="SVA53769.1"/>
    <property type="molecule type" value="Genomic_DNA"/>
</dbReference>
<sequence length="54" mass="5457">VRQGAYAVVLTIIAVGFASSLSPQAAQPLSGSAPAAVSPQRALLDEYCVTCHNG</sequence>
<reference evidence="1" key="1">
    <citation type="submission" date="2018-05" db="EMBL/GenBank/DDBJ databases">
        <authorList>
            <person name="Lanie J.A."/>
            <person name="Ng W.-L."/>
            <person name="Kazmierczak K.M."/>
            <person name="Andrzejewski T.M."/>
            <person name="Davidsen T.M."/>
            <person name="Wayne K.J."/>
            <person name="Tettelin H."/>
            <person name="Glass J.I."/>
            <person name="Rusch D."/>
            <person name="Podicherti R."/>
            <person name="Tsui H.-C.T."/>
            <person name="Winkler M.E."/>
        </authorList>
    </citation>
    <scope>NUCLEOTIDE SEQUENCE</scope>
</reference>
<proteinExistence type="predicted"/>
<protein>
    <submittedName>
        <fullName evidence="1">Uncharacterized protein</fullName>
    </submittedName>
</protein>
<feature type="non-terminal residue" evidence="1">
    <location>
        <position position="54"/>
    </location>
</feature>